<feature type="transmembrane region" description="Helical" evidence="2">
    <location>
        <begin position="272"/>
        <end position="293"/>
    </location>
</feature>
<organism evidence="3 4">
    <name type="scientific">Purpureocillium lavendulum</name>
    <dbReference type="NCBI Taxonomy" id="1247861"/>
    <lineage>
        <taxon>Eukaryota</taxon>
        <taxon>Fungi</taxon>
        <taxon>Dikarya</taxon>
        <taxon>Ascomycota</taxon>
        <taxon>Pezizomycotina</taxon>
        <taxon>Sordariomycetes</taxon>
        <taxon>Hypocreomycetidae</taxon>
        <taxon>Hypocreales</taxon>
        <taxon>Ophiocordycipitaceae</taxon>
        <taxon>Purpureocillium</taxon>
    </lineage>
</organism>
<dbReference type="EMBL" id="JAQHRD010000003">
    <property type="protein sequence ID" value="KAJ6443522.1"/>
    <property type="molecule type" value="Genomic_DNA"/>
</dbReference>
<gene>
    <name evidence="3" type="ORF">O9K51_04701</name>
</gene>
<dbReference type="Pfam" id="PF10067">
    <property type="entry name" value="DUF2306"/>
    <property type="match status" value="1"/>
</dbReference>
<evidence type="ECO:0000313" key="3">
    <source>
        <dbReference type="EMBL" id="KAJ6443522.1"/>
    </source>
</evidence>
<name>A0AB34FYP1_9HYPO</name>
<feature type="compositionally biased region" description="Polar residues" evidence="1">
    <location>
        <begin position="344"/>
        <end position="355"/>
    </location>
</feature>
<keyword evidence="4" id="KW-1185">Reference proteome</keyword>
<feature type="transmembrane region" description="Helical" evidence="2">
    <location>
        <begin position="31"/>
        <end position="51"/>
    </location>
</feature>
<protein>
    <submittedName>
        <fullName evidence="3">Dj-1 family protein</fullName>
    </submittedName>
</protein>
<sequence>MVVATRPPANAFVAWARKIYNPMGFAKGYNFVLWFIFGGALVGFALARFMYLNIPGIFCGGGANGASPGECYYYMKGRERIGLILHLAGILPAGILAVFQFLPVIRHKILIIHRVSGYIIILLSLVGIAGVLMIARHGLGGGLEVQSAAGIGSIIFVTCKAIAFYNIKVLQIEQHRAWMLRAWVIAGFIITMRIIGIIMAKIIGRPGCEYYVARPCYIVDSMFHGNQTRVEELYPACAAWYSGADADVHVPIRADMTSGRPDQIASSFNNSFGAAGFLALILHAVAAEVYLHLTPRESERLRRVSYQRQLEAGMRDPGNAGLTAQRVGDAEPWFPDEPRPAGGTSASSVAEQHTTAKAGDWPGASP</sequence>
<accession>A0AB34FYP1</accession>
<feature type="region of interest" description="Disordered" evidence="1">
    <location>
        <begin position="312"/>
        <end position="366"/>
    </location>
</feature>
<keyword evidence="2" id="KW-0472">Membrane</keyword>
<keyword evidence="2" id="KW-1133">Transmembrane helix</keyword>
<evidence type="ECO:0000313" key="4">
    <source>
        <dbReference type="Proteomes" id="UP001163105"/>
    </source>
</evidence>
<feature type="transmembrane region" description="Helical" evidence="2">
    <location>
        <begin position="83"/>
        <end position="105"/>
    </location>
</feature>
<feature type="transmembrane region" description="Helical" evidence="2">
    <location>
        <begin position="117"/>
        <end position="135"/>
    </location>
</feature>
<evidence type="ECO:0000256" key="1">
    <source>
        <dbReference type="SAM" id="MobiDB-lite"/>
    </source>
</evidence>
<reference evidence="3" key="1">
    <citation type="submission" date="2023-01" db="EMBL/GenBank/DDBJ databases">
        <title>The growth and conidiation of Purpureocillium lavendulum are regulated by nitrogen source and histone H3K14 acetylation.</title>
        <authorList>
            <person name="Tang P."/>
            <person name="Han J."/>
            <person name="Zhang C."/>
            <person name="Tang P."/>
            <person name="Qi F."/>
            <person name="Zhang K."/>
            <person name="Liang L."/>
        </authorList>
    </citation>
    <scope>NUCLEOTIDE SEQUENCE</scope>
    <source>
        <strain evidence="3">YMF1.00683</strain>
    </source>
</reference>
<proteinExistence type="predicted"/>
<dbReference type="AlphaFoldDB" id="A0AB34FYP1"/>
<comment type="caution">
    <text evidence="3">The sequence shown here is derived from an EMBL/GenBank/DDBJ whole genome shotgun (WGS) entry which is preliminary data.</text>
</comment>
<keyword evidence="2" id="KW-0812">Transmembrane</keyword>
<feature type="transmembrane region" description="Helical" evidence="2">
    <location>
        <begin position="179"/>
        <end position="203"/>
    </location>
</feature>
<feature type="transmembrane region" description="Helical" evidence="2">
    <location>
        <begin position="147"/>
        <end position="167"/>
    </location>
</feature>
<dbReference type="InterPro" id="IPR018750">
    <property type="entry name" value="DUF2306_membrane"/>
</dbReference>
<evidence type="ECO:0000256" key="2">
    <source>
        <dbReference type="SAM" id="Phobius"/>
    </source>
</evidence>
<dbReference type="Proteomes" id="UP001163105">
    <property type="component" value="Unassembled WGS sequence"/>
</dbReference>